<dbReference type="InterPro" id="IPR031325">
    <property type="entry name" value="RHS_repeat"/>
</dbReference>
<dbReference type="InterPro" id="IPR050708">
    <property type="entry name" value="T6SS_VgrG/RHS"/>
</dbReference>
<dbReference type="CDD" id="cd00110">
    <property type="entry name" value="LamG"/>
    <property type="match status" value="1"/>
</dbReference>
<feature type="region of interest" description="Disordered" evidence="2">
    <location>
        <begin position="1301"/>
        <end position="1355"/>
    </location>
</feature>
<dbReference type="Pfam" id="PF25023">
    <property type="entry name" value="TEN_YD-shell"/>
    <property type="match status" value="2"/>
</dbReference>
<dbReference type="PANTHER" id="PTHR32305:SF15">
    <property type="entry name" value="PROTEIN RHSA-RELATED"/>
    <property type="match status" value="1"/>
</dbReference>
<dbReference type="InterPro" id="IPR056823">
    <property type="entry name" value="TEN-like_YD-shell"/>
</dbReference>
<evidence type="ECO:0000313" key="5">
    <source>
        <dbReference type="EMBL" id="MCE7010193.1"/>
    </source>
</evidence>
<comment type="caution">
    <text evidence="5">The sequence shown here is derived from an EMBL/GenBank/DDBJ whole genome shotgun (WGS) entry which is preliminary data.</text>
</comment>
<sequence length="2773" mass="299749">MAAIRSRRVINFLRVRRTRVAITLAVVIALIAGTTVAGGFGLLPWQNSASQQPPKTPDQVWGSAEGQSGEVATDTANRDLPLSEMAKYPQPAFFDTKAPANPVSEGDAPTSFRGFDAATSKEDIGNRRADSRTFTNADGTQTTEFSQTPMNYRRPDGSWHPIDTTLAKDGDGWRNTADEVETRFGGHASAEPFVSLRWPGNQEMSFGLAGSARSAAQVTGSTITYPGAADKTDLRIDVLPGGIKETLVLASPDAPHSWVFPLRLNGLTARIVDGAVALIGAEGRERARIPAGFMVDSAGTPAASNGVRYELIDGGTALRMSADSAWLRDPARVYPVNVDPTVQELTANAAMSTSGGARTTGSELLVNSASDMYLRFPTTGLTNHKIFDAQLYLTSFGATSCRPEPVTVHPVTEDWTETGSGKPSTGGSIATASFAHGYVALGQSQSACPMGPDMIPLGEAGRNLVQSWVRGGANNGLAVKASSGTKIFVGRTAAANKPRLYVTHTPYDASYRIVRGVPEPPVHRQQDGKISIEVTNRGAQTWTKNDFKLAYRAFTSQGKPVTSRISALLTKDVPPGKTVTLEAWIYRFANPGDYILDFSMVDKNVYFTDQQIKPARITITMFELPPVLTKQYPPSGQTVPTLTPQLWAEAVDVDAPIGAGIKYRFEICDSKDDGTPDTVCTNSTPAPSKTFTVPKGRLDWSETYHWRAFAIDASGKTSEAVPFSALLPAVPQPDITAHLGGAPYSAGDLDFDPQTGNYVSGAVDATVSVTGPELNVARTYNSLDPRTDNLFGSGWSTRYDMRVVPDQDGSGNVVVTYPDGQQVRFGRNNNGTFDPPPGRAATFYQETGTTRNYVLVDKANSVYKFRDFDGRLITVADNAGRILELDYGENGQIKRAISRASANRTLYFTWTGKHVTEVRTDAPVAGGTPIVWKYIYQGDRLTSVCDPKNGCTKYEYAAGSHYRTAVLDTAPESYWRLGEPVEPPSDDPVEAVSQIQTNLNMDKGIYRNVTRGTPGPFAGGTDTAATFNGTDSYVKLAEGTLKKSRDLAIELWFRTTSGGPLIGFQTKPYDSQETQGGAIPALYVDKDGKLRGQFWHGSVAPITTPGKVNDGQWHHVVLSGSLATQALYLDGRKVGTLSGEIVNAPFNSGQIGAAHAVGPSAWEPAGWWTGQRTKHFAGDIDEVAIYQHPVSEETARAHFNAKAPADQLTKITVPSGRVAATLAYDTVNDRVREYTDDNGGLWKLSVPHVSGTEKKDASGRVIRNLVRTIEVTDPGNRSRFYDYDGFRGRIIRFVAPLGTGARLEDRPDPSIVPTTPPTAPPCSEQPPTDPDGGPTYCGGNGENDPNWQGGPVQGVGVRTYDYDASGFTQGIVDENGHRVELRNDERGNIVWRKTCREPGVCDTEYFTYYTPVAGNDTDPRIDKQLTARDGRSSSSTDNRYLTTSEYDDRGELKKQTMPDGKSVSHTYTDGGSAADGGGNEPAGLLKSTTDARGKVTTYRYFSTGDLSYTTEPEGLITKYRYDLLGRQVAEIEISDTFPQGLETKFVYDELNRLVEVTDPQATNAVTNAKHTKLTRTTYNADGQPEKVEISDLTGGDAPRTIAYTYDEFGRQDSVTDAEGAKTTYGFDVFGNRMWVVDANGTRIEYAYTARNNIAEVRIRGWHGKPVTGGNREGDARDDGKLLTVEANTYDLGGRLIRQVDAMGRKTIYDYTPNGLVFRVLAEVPGASGPRRIVLEQNTYDGAGNLVKRVGANGVATQYTVDAVGRETEVLEDPTGLARRTKYTYDENGNITQVATSGNGSNTPGMQTTAGSVVDYAYDAVGNEIREEVQYGGTNKLTTTRRYDKRGLLVAETDPRGNVAGADPAAFTTEYRYDEAERQVAVTMPAVKTESGGGAAATTRPQALVGFNVFGDEVQNKDENGRVSTVAYDKVSRPVRVETPDYTPPGAAQPIKGVITTKYDALGNAIEVTNPRGAVSRMRYDQMSRLVERQDPKADNGTEIGGVWKYTYTHNNEPLSVTDPTGARRETTYDALGRVDTTTVLETKPSSAAYTTKYEYNDAGDLLKTTAPSGDVVSLGYDSLQQQTSVTDPSGGVTQLGYDGLGRSVWQRDPLGRTSFARLDAAGRVTGEFDLDGQARILRNSSYTHDAAGNVLTATNPLNRTVRYQYDALNRLTTQTEPVSDTESITTSFGYDSKGNQTRYTDGRGNNFITTYNAWSLPESVIEPATTAHPAAADRTWTGSYDVAGNATRITAPGGIARTREYDALDRMTKEVGTGANTVERTRTYDEVDRVREVGSSGVKNVYSYNDRGALLWAGGSSGESTYAYDADGRLTSRTDAAGTTAFTYLKGRINTAVDGVTGVSMSFDYNAASDLKSMRYGTTRTRTFEYDNLGRETSDVIAEGATTVSSLTYGYDNNDQLTRKTTAGLAGAGDNTYTYDHASRLKTWTVGGNTTEYAWDASGNRVRNGAKTAQYDERNRIMGDGDYTYKHTPGGAMASRTSSGFEEKFTFDSFDRLIKVGQTTYAYDGNDRLLSRGSDSFAYAGFEIDPVKDSTSTYGRDASGGLLSIGSNANKRLAVSDRHGDVVGAMNPSGTGMADSAAFDPFGMSTATTGTQHKVGFQGDWTDPDTDLVNMGARWYQPGGFISRDSVTAASGPSIAYNRYAYAAGRPMDMNDPDGHWPKWMKKAASITVSVVKEVSGYNDVANFIRNPSLGNFLWAASNFVPFGKLAKGAKYLYKGAKALKKSRAASNAASAARRFGDDAASGARRYGDDVAS</sequence>
<dbReference type="Pfam" id="PF20148">
    <property type="entry name" value="DUF6531"/>
    <property type="match status" value="1"/>
</dbReference>
<evidence type="ECO:0000256" key="3">
    <source>
        <dbReference type="SAM" id="Phobius"/>
    </source>
</evidence>
<dbReference type="InterPro" id="IPR013320">
    <property type="entry name" value="ConA-like_dom_sf"/>
</dbReference>
<feature type="region of interest" description="Disordered" evidence="2">
    <location>
        <begin position="1414"/>
        <end position="1488"/>
    </location>
</feature>
<evidence type="ECO:0000259" key="4">
    <source>
        <dbReference type="SMART" id="SM00282"/>
    </source>
</evidence>
<feature type="compositionally biased region" description="Basic and acidic residues" evidence="2">
    <location>
        <begin position="1417"/>
        <end position="1431"/>
    </location>
</feature>
<dbReference type="Pfam" id="PF05593">
    <property type="entry name" value="RHS_repeat"/>
    <property type="match status" value="5"/>
</dbReference>
<evidence type="ECO:0000256" key="2">
    <source>
        <dbReference type="SAM" id="MobiDB-lite"/>
    </source>
</evidence>
<dbReference type="Pfam" id="PF13385">
    <property type="entry name" value="Laminin_G_3"/>
    <property type="match status" value="1"/>
</dbReference>
<accession>A0ABS8ZR07</accession>
<dbReference type="InterPro" id="IPR022385">
    <property type="entry name" value="Rhs_assc_core"/>
</dbReference>
<dbReference type="InterPro" id="IPR006530">
    <property type="entry name" value="YD"/>
</dbReference>
<dbReference type="InterPro" id="IPR001791">
    <property type="entry name" value="Laminin_G"/>
</dbReference>
<keyword evidence="1" id="KW-0677">Repeat</keyword>
<dbReference type="InterPro" id="IPR045351">
    <property type="entry name" value="DUF6531"/>
</dbReference>
<organism evidence="5 6">
    <name type="scientific">Kibdelosporangium philippinense</name>
    <dbReference type="NCBI Taxonomy" id="211113"/>
    <lineage>
        <taxon>Bacteria</taxon>
        <taxon>Bacillati</taxon>
        <taxon>Actinomycetota</taxon>
        <taxon>Actinomycetes</taxon>
        <taxon>Pseudonocardiales</taxon>
        <taxon>Pseudonocardiaceae</taxon>
        <taxon>Kibdelosporangium</taxon>
    </lineage>
</organism>
<dbReference type="Gene3D" id="2.60.120.200">
    <property type="match status" value="1"/>
</dbReference>
<dbReference type="NCBIfam" id="TIGR01643">
    <property type="entry name" value="YD_repeat_2x"/>
    <property type="match status" value="5"/>
</dbReference>
<dbReference type="Gene3D" id="2.60.40.10">
    <property type="entry name" value="Immunoglobulins"/>
    <property type="match status" value="1"/>
</dbReference>
<proteinExistence type="predicted"/>
<gene>
    <name evidence="5" type="ORF">LWC34_46430</name>
</gene>
<keyword evidence="6" id="KW-1185">Reference proteome</keyword>
<feature type="region of interest" description="Disordered" evidence="2">
    <location>
        <begin position="2748"/>
        <end position="2773"/>
    </location>
</feature>
<dbReference type="SUPFAM" id="SSF49899">
    <property type="entry name" value="Concanavalin A-like lectins/glucanases"/>
    <property type="match status" value="1"/>
</dbReference>
<feature type="compositionally biased region" description="Pro residues" evidence="2">
    <location>
        <begin position="1314"/>
        <end position="1329"/>
    </location>
</feature>
<dbReference type="PANTHER" id="PTHR32305">
    <property type="match status" value="1"/>
</dbReference>
<dbReference type="SMART" id="SM00282">
    <property type="entry name" value="LamG"/>
    <property type="match status" value="1"/>
</dbReference>
<keyword evidence="3" id="KW-1133">Transmembrane helix</keyword>
<dbReference type="EMBL" id="JAJVCN010000004">
    <property type="protein sequence ID" value="MCE7010193.1"/>
    <property type="molecule type" value="Genomic_DNA"/>
</dbReference>
<keyword evidence="3" id="KW-0812">Transmembrane</keyword>
<feature type="compositionally biased region" description="Polar residues" evidence="2">
    <location>
        <begin position="132"/>
        <end position="150"/>
    </location>
</feature>
<feature type="compositionally biased region" description="Basic and acidic residues" evidence="2">
    <location>
        <begin position="1446"/>
        <end position="1456"/>
    </location>
</feature>
<dbReference type="NCBIfam" id="TIGR03696">
    <property type="entry name" value="Rhs_assc_core"/>
    <property type="match status" value="1"/>
</dbReference>
<evidence type="ECO:0000313" key="6">
    <source>
        <dbReference type="Proteomes" id="UP001521150"/>
    </source>
</evidence>
<feature type="region of interest" description="Disordered" evidence="2">
    <location>
        <begin position="48"/>
        <end position="71"/>
    </location>
</feature>
<feature type="transmembrane region" description="Helical" evidence="3">
    <location>
        <begin position="20"/>
        <end position="45"/>
    </location>
</feature>
<dbReference type="InterPro" id="IPR013783">
    <property type="entry name" value="Ig-like_fold"/>
</dbReference>
<keyword evidence="3" id="KW-0472">Membrane</keyword>
<reference evidence="5 6" key="1">
    <citation type="submission" date="2021-12" db="EMBL/GenBank/DDBJ databases">
        <title>Genome sequence of Kibdelosporangium philippinense ATCC 49844.</title>
        <authorList>
            <person name="Fedorov E.A."/>
            <person name="Omeragic M."/>
            <person name="Shalygina K.F."/>
            <person name="Maclea K.S."/>
        </authorList>
    </citation>
    <scope>NUCLEOTIDE SEQUENCE [LARGE SCALE GENOMIC DNA]</scope>
    <source>
        <strain evidence="5 6">ATCC 49844</strain>
    </source>
</reference>
<dbReference type="RefSeq" id="WP_233731680.1">
    <property type="nucleotide sequence ID" value="NZ_JAJVCN010000004.1"/>
</dbReference>
<protein>
    <submittedName>
        <fullName evidence="5">DUF6531 domain-containing protein</fullName>
    </submittedName>
</protein>
<dbReference type="Gene3D" id="2.180.10.10">
    <property type="entry name" value="RHS repeat-associated core"/>
    <property type="match status" value="5"/>
</dbReference>
<name>A0ABS8ZR07_9PSEU</name>
<evidence type="ECO:0000256" key="1">
    <source>
        <dbReference type="ARBA" id="ARBA00022737"/>
    </source>
</evidence>
<feature type="compositionally biased region" description="Polar residues" evidence="2">
    <location>
        <begin position="1432"/>
        <end position="1444"/>
    </location>
</feature>
<feature type="region of interest" description="Disordered" evidence="2">
    <location>
        <begin position="131"/>
        <end position="161"/>
    </location>
</feature>
<feature type="domain" description="Laminin G" evidence="4">
    <location>
        <begin position="1045"/>
        <end position="1188"/>
    </location>
</feature>
<dbReference type="Proteomes" id="UP001521150">
    <property type="component" value="Unassembled WGS sequence"/>
</dbReference>